<protein>
    <submittedName>
        <fullName evidence="6">Ycf92-like protein</fullName>
    </submittedName>
</protein>
<dbReference type="PANTHER" id="PTHR33514">
    <property type="entry name" value="PROTEIN ABCI12, CHLOROPLASTIC"/>
    <property type="match status" value="1"/>
</dbReference>
<dbReference type="OrthoDB" id="506777at2"/>
<evidence type="ECO:0000313" key="7">
    <source>
        <dbReference type="Proteomes" id="UP000184550"/>
    </source>
</evidence>
<feature type="transmembrane region" description="Helical" evidence="5">
    <location>
        <begin position="72"/>
        <end position="93"/>
    </location>
</feature>
<organism evidence="6 7">
    <name type="scientific">Planktothrix serta PCC 8927</name>
    <dbReference type="NCBI Taxonomy" id="671068"/>
    <lineage>
        <taxon>Bacteria</taxon>
        <taxon>Bacillati</taxon>
        <taxon>Cyanobacteriota</taxon>
        <taxon>Cyanophyceae</taxon>
        <taxon>Oscillatoriophycideae</taxon>
        <taxon>Oscillatoriales</taxon>
        <taxon>Microcoleaceae</taxon>
        <taxon>Planktothrix</taxon>
    </lineage>
</organism>
<dbReference type="PANTHER" id="PTHR33514:SF13">
    <property type="entry name" value="PROTEIN ABCI12, CHLOROPLASTIC"/>
    <property type="match status" value="1"/>
</dbReference>
<dbReference type="EMBL" id="CZCU02000153">
    <property type="protein sequence ID" value="VXD22927.1"/>
    <property type="molecule type" value="Genomic_DNA"/>
</dbReference>
<sequence length="313" mass="36295">MDLLRSLPIGLYLEQPITWLHRLDARIKLVWLMSFLVAPLLANPVWRLVLVGLLILITLLARIPLRVWKRQMGWLLMFCGLLFLVSCIMPDGLAVDHQPRLPEHELSFDLFANQQEKQTNQQSNSAANFPQPTSYRYVLFSLGPLEITRYSVDLGIRTSTLLFTLVYSTNLYLLTTASEEIAMALESLMEPLRWLKLPVTEIALTLTLSLRFFPLVLEEIQNLIRSVRTRAINWKKLGLKRTIQVWLTIAERLLQNLLLRAEQISSAMQVRGFTSPNEHRVEWHQLRFKRWDSIALIGLTLFWGVRLIWGGEV</sequence>
<accession>A0A7Z9BXF6</accession>
<dbReference type="Proteomes" id="UP000184550">
    <property type="component" value="Unassembled WGS sequence"/>
</dbReference>
<comment type="subcellular location">
    <subcellularLocation>
        <location evidence="1">Membrane</location>
        <topology evidence="1">Multi-pass membrane protein</topology>
    </subcellularLocation>
</comment>
<evidence type="ECO:0000256" key="2">
    <source>
        <dbReference type="ARBA" id="ARBA00022692"/>
    </source>
</evidence>
<evidence type="ECO:0000256" key="5">
    <source>
        <dbReference type="SAM" id="Phobius"/>
    </source>
</evidence>
<dbReference type="CDD" id="cd16914">
    <property type="entry name" value="EcfT"/>
    <property type="match status" value="1"/>
</dbReference>
<evidence type="ECO:0000256" key="1">
    <source>
        <dbReference type="ARBA" id="ARBA00004141"/>
    </source>
</evidence>
<reference evidence="6" key="1">
    <citation type="submission" date="2019-10" db="EMBL/GenBank/DDBJ databases">
        <authorList>
            <consortium name="Genoscope - CEA"/>
            <person name="William W."/>
        </authorList>
    </citation>
    <scope>NUCLEOTIDE SEQUENCE [LARGE SCALE GENOMIC DNA]</scope>
    <source>
        <strain evidence="6">BBR_PRJEB10992</strain>
    </source>
</reference>
<keyword evidence="7" id="KW-1185">Reference proteome</keyword>
<keyword evidence="3 5" id="KW-1133">Transmembrane helix</keyword>
<dbReference type="RefSeq" id="WP_083625222.1">
    <property type="nucleotide sequence ID" value="NZ_LR734878.1"/>
</dbReference>
<proteinExistence type="predicted"/>
<evidence type="ECO:0000256" key="3">
    <source>
        <dbReference type="ARBA" id="ARBA00022989"/>
    </source>
</evidence>
<comment type="caution">
    <text evidence="6">The sequence shown here is derived from an EMBL/GenBank/DDBJ whole genome shotgun (WGS) entry which is preliminary data.</text>
</comment>
<gene>
    <name evidence="6" type="ORF">PL8927_760178</name>
</gene>
<dbReference type="AlphaFoldDB" id="A0A7Z9BXF6"/>
<dbReference type="InterPro" id="IPR003339">
    <property type="entry name" value="ABC/ECF_trnsptr_transmembrane"/>
</dbReference>
<evidence type="ECO:0000313" key="6">
    <source>
        <dbReference type="EMBL" id="VXD22927.1"/>
    </source>
</evidence>
<keyword evidence="2 5" id="KW-0812">Transmembrane</keyword>
<keyword evidence="4 5" id="KW-0472">Membrane</keyword>
<dbReference type="Pfam" id="PF02361">
    <property type="entry name" value="CbiQ"/>
    <property type="match status" value="1"/>
</dbReference>
<dbReference type="GO" id="GO:0005886">
    <property type="term" value="C:plasma membrane"/>
    <property type="evidence" value="ECO:0007669"/>
    <property type="project" value="UniProtKB-ARBA"/>
</dbReference>
<name>A0A7Z9BXF6_9CYAN</name>
<feature type="transmembrane region" description="Helical" evidence="5">
    <location>
        <begin position="48"/>
        <end position="65"/>
    </location>
</feature>
<evidence type="ECO:0000256" key="4">
    <source>
        <dbReference type="ARBA" id="ARBA00023136"/>
    </source>
</evidence>